<name>A0A7C8IAH0_9PLEO</name>
<gene>
    <name evidence="1" type="ORF">BDV95DRAFT_569433</name>
</gene>
<keyword evidence="2" id="KW-1185">Reference proteome</keyword>
<dbReference type="EMBL" id="JAADJZ010000009">
    <property type="protein sequence ID" value="KAF2872292.1"/>
    <property type="molecule type" value="Genomic_DNA"/>
</dbReference>
<reference evidence="1 2" key="1">
    <citation type="submission" date="2020-01" db="EMBL/GenBank/DDBJ databases">
        <authorList>
            <consortium name="DOE Joint Genome Institute"/>
            <person name="Haridas S."/>
            <person name="Albert R."/>
            <person name="Binder M."/>
            <person name="Bloem J."/>
            <person name="Labutti K."/>
            <person name="Salamov A."/>
            <person name="Andreopoulos B."/>
            <person name="Baker S.E."/>
            <person name="Barry K."/>
            <person name="Bills G."/>
            <person name="Bluhm B.H."/>
            <person name="Cannon C."/>
            <person name="Castanera R."/>
            <person name="Culley D.E."/>
            <person name="Daum C."/>
            <person name="Ezra D."/>
            <person name="Gonzalez J.B."/>
            <person name="Henrissat B."/>
            <person name="Kuo A."/>
            <person name="Liang C."/>
            <person name="Lipzen A."/>
            <person name="Lutzoni F."/>
            <person name="Magnuson J."/>
            <person name="Mondo S."/>
            <person name="Nolan M."/>
            <person name="Ohm R."/>
            <person name="Pangilinan J."/>
            <person name="Park H.-J.H."/>
            <person name="Ramirez L."/>
            <person name="Alfaro M."/>
            <person name="Sun H."/>
            <person name="Tritt A."/>
            <person name="Yoshinaga Y."/>
            <person name="Zwiers L.-H.L."/>
            <person name="Turgeon B.G."/>
            <person name="Goodwin S.B."/>
            <person name="Spatafora J.W."/>
            <person name="Crous P.W."/>
            <person name="Grigoriev I.V."/>
        </authorList>
    </citation>
    <scope>NUCLEOTIDE SEQUENCE [LARGE SCALE GENOMIC DNA]</scope>
    <source>
        <strain evidence="1 2">CBS 611.86</strain>
    </source>
</reference>
<evidence type="ECO:0008006" key="3">
    <source>
        <dbReference type="Google" id="ProtNLM"/>
    </source>
</evidence>
<sequence length="414" mass="44337">MRLHLIPPSAVAADIATTTTRNASGSRDPTSARSQAAYNTCLHTHAEISAVVPETPSFTHEKPAWAPYAYPLWQPLIVQSQHLGSGNSNGVDDARIFALPWLLFDELMRCHANSTARADAAIGRQCLDDAVEMVVATRAGRDMAALFAAAAASSSSSSSPSTSNDDQAPAHPGFFLRIAALSPKDSPFGNRPVRSIADVVTQLATSLRVYGTLHRELAEAQATAQKDIDNDNGAAPSQLRIVVVLNRWNPRMMPAREFRVFVPPPAAARGGGQGEADRTGDGESAALRIAAASQYRWCEAFALPPRWDAQRVAAFVCAGAQEILQQVAAHAARHVAASDSDADLLGQIRRWGCVVDVVVMVSEGDEDEWANAQVQLVELNPFGALSGCGSALFHWVRDARVLYGLEGEGGLWLR</sequence>
<evidence type="ECO:0000313" key="1">
    <source>
        <dbReference type="EMBL" id="KAF2872292.1"/>
    </source>
</evidence>
<organism evidence="1 2">
    <name type="scientific">Massariosphaeria phaeospora</name>
    <dbReference type="NCBI Taxonomy" id="100035"/>
    <lineage>
        <taxon>Eukaryota</taxon>
        <taxon>Fungi</taxon>
        <taxon>Dikarya</taxon>
        <taxon>Ascomycota</taxon>
        <taxon>Pezizomycotina</taxon>
        <taxon>Dothideomycetes</taxon>
        <taxon>Pleosporomycetidae</taxon>
        <taxon>Pleosporales</taxon>
        <taxon>Pleosporales incertae sedis</taxon>
        <taxon>Massariosphaeria</taxon>
    </lineage>
</organism>
<comment type="caution">
    <text evidence="1">The sequence shown here is derived from an EMBL/GenBank/DDBJ whole genome shotgun (WGS) entry which is preliminary data.</text>
</comment>
<dbReference type="AlphaFoldDB" id="A0A7C8IAH0"/>
<dbReference type="OrthoDB" id="360540at2759"/>
<accession>A0A7C8IAH0</accession>
<protein>
    <recommendedName>
        <fullName evidence="3">Cell division cycle protein 123</fullName>
    </recommendedName>
</protein>
<dbReference type="Proteomes" id="UP000481861">
    <property type="component" value="Unassembled WGS sequence"/>
</dbReference>
<proteinExistence type="predicted"/>
<evidence type="ECO:0000313" key="2">
    <source>
        <dbReference type="Proteomes" id="UP000481861"/>
    </source>
</evidence>